<reference evidence="4" key="1">
    <citation type="journal article" date="2024" name="IScience">
        <title>Strigolactones Initiate the Formation of Haustorium-like Structures in Castilleja.</title>
        <authorList>
            <person name="Buerger M."/>
            <person name="Peterson D."/>
            <person name="Chory J."/>
        </authorList>
    </citation>
    <scope>NUCLEOTIDE SEQUENCE [LARGE SCALE GENOMIC DNA]</scope>
</reference>
<proteinExistence type="inferred from homology"/>
<dbReference type="GO" id="GO:0004601">
    <property type="term" value="F:peroxidase activity"/>
    <property type="evidence" value="ECO:0007669"/>
    <property type="project" value="UniProtKB-KW"/>
</dbReference>
<dbReference type="Pfam" id="PF05042">
    <property type="entry name" value="Caleosin"/>
    <property type="match status" value="1"/>
</dbReference>
<feature type="transmembrane region" description="Helical" evidence="2">
    <location>
        <begin position="47"/>
        <end position="66"/>
    </location>
</feature>
<dbReference type="SUPFAM" id="SSF47473">
    <property type="entry name" value="EF-hand"/>
    <property type="match status" value="1"/>
</dbReference>
<keyword evidence="2" id="KW-1133">Transmembrane helix</keyword>
<name>A0ABD3DV04_9LAMI</name>
<keyword evidence="2" id="KW-0472">Membrane</keyword>
<dbReference type="EC" id="1.11.2.3" evidence="3"/>
<evidence type="ECO:0000256" key="2">
    <source>
        <dbReference type="SAM" id="Phobius"/>
    </source>
</evidence>
<accession>A0ABD3DV04</accession>
<keyword evidence="3" id="KW-0575">Peroxidase</keyword>
<keyword evidence="3" id="KW-0560">Oxidoreductase</keyword>
<comment type="caution">
    <text evidence="3">The sequence shown here is derived from an EMBL/GenBank/DDBJ whole genome shotgun (WGS) entry which is preliminary data.</text>
</comment>
<gene>
    <name evidence="3" type="primary">PXG4_2</name>
    <name evidence="3" type="ORF">CASFOL_009904</name>
</gene>
<dbReference type="Proteomes" id="UP001632038">
    <property type="component" value="Unassembled WGS sequence"/>
</dbReference>
<evidence type="ECO:0000313" key="3">
    <source>
        <dbReference type="EMBL" id="KAL3644724.1"/>
    </source>
</evidence>
<dbReference type="EMBL" id="JAVIJP010000013">
    <property type="protein sequence ID" value="KAL3644724.1"/>
    <property type="molecule type" value="Genomic_DNA"/>
</dbReference>
<dbReference type="PANTHER" id="PTHR31495:SF1">
    <property type="entry name" value="INACTIVE PEROXYGENASE-LIKE PROTEIN-RELATED"/>
    <property type="match status" value="1"/>
</dbReference>
<dbReference type="PANTHER" id="PTHR31495">
    <property type="entry name" value="PEROXYGENASE 3-RELATED"/>
    <property type="match status" value="1"/>
</dbReference>
<dbReference type="AlphaFoldDB" id="A0ABD3DV04"/>
<evidence type="ECO:0000313" key="4">
    <source>
        <dbReference type="Proteomes" id="UP001632038"/>
    </source>
</evidence>
<comment type="similarity">
    <text evidence="1">Belongs to the caleosin family.</text>
</comment>
<keyword evidence="2" id="KW-0812">Transmembrane</keyword>
<keyword evidence="4" id="KW-1185">Reference proteome</keyword>
<protein>
    <submittedName>
        <fullName evidence="3">Peroxygenase 4</fullName>
        <ecNumber evidence="3">1.11.2.3</ecNumber>
    </submittedName>
</protein>
<organism evidence="3 4">
    <name type="scientific">Castilleja foliolosa</name>
    <dbReference type="NCBI Taxonomy" id="1961234"/>
    <lineage>
        <taxon>Eukaryota</taxon>
        <taxon>Viridiplantae</taxon>
        <taxon>Streptophyta</taxon>
        <taxon>Embryophyta</taxon>
        <taxon>Tracheophyta</taxon>
        <taxon>Spermatophyta</taxon>
        <taxon>Magnoliopsida</taxon>
        <taxon>eudicotyledons</taxon>
        <taxon>Gunneridae</taxon>
        <taxon>Pentapetalae</taxon>
        <taxon>asterids</taxon>
        <taxon>lamiids</taxon>
        <taxon>Lamiales</taxon>
        <taxon>Orobanchaceae</taxon>
        <taxon>Pedicularideae</taxon>
        <taxon>Castillejinae</taxon>
        <taxon>Castilleja</taxon>
    </lineage>
</organism>
<dbReference type="GO" id="GO:1990137">
    <property type="term" value="F:plant seed peroxygenase activity"/>
    <property type="evidence" value="ECO:0007669"/>
    <property type="project" value="UniProtKB-EC"/>
</dbReference>
<dbReference type="InterPro" id="IPR011992">
    <property type="entry name" value="EF-hand-dom_pair"/>
</dbReference>
<sequence length="194" mass="22094">MAVNSNITQKGMEINDESNVLKKHVMFFDRNNDGLIYPSETFQGFRAIGAGLLLSSVGAVFINVGFSRKTRPGKSFSIHFPIEVENIKLAKHGSDTGVYDKEGRFVPSKFEEIFIKHARTHQDALTSDELNNLLKSNRERNDFAGWLAAFAEWKLLYYLCKDKKGLLHKDVIRAVYDGSLFEQMEKEKASKKQK</sequence>
<dbReference type="InterPro" id="IPR007736">
    <property type="entry name" value="Caleosin-related"/>
</dbReference>
<evidence type="ECO:0000256" key="1">
    <source>
        <dbReference type="ARBA" id="ARBA00006765"/>
    </source>
</evidence>